<accession>A0ABM1T6V8</accession>
<dbReference type="SMART" id="SM01117">
    <property type="entry name" value="Cyt-b5"/>
    <property type="match status" value="1"/>
</dbReference>
<dbReference type="InterPro" id="IPR001199">
    <property type="entry name" value="Cyt_B5-like_heme/steroid-bd"/>
</dbReference>
<dbReference type="RefSeq" id="XP_022251614.1">
    <property type="nucleotide sequence ID" value="XM_022395906.1"/>
</dbReference>
<dbReference type="Gene3D" id="3.10.120.10">
    <property type="entry name" value="Cytochrome b5-like heme/steroid binding domain"/>
    <property type="match status" value="1"/>
</dbReference>
<gene>
    <name evidence="5" type="primary">LOC106467720</name>
</gene>
<dbReference type="Proteomes" id="UP000694941">
    <property type="component" value="Unplaced"/>
</dbReference>
<feature type="compositionally biased region" description="Basic and acidic residues" evidence="2">
    <location>
        <begin position="217"/>
        <end position="226"/>
    </location>
</feature>
<name>A0ABM1T6V8_LIMPO</name>
<feature type="domain" description="Cytochrome b5 heme-binding" evidence="3">
    <location>
        <begin position="23"/>
        <end position="119"/>
    </location>
</feature>
<evidence type="ECO:0000259" key="3">
    <source>
        <dbReference type="SMART" id="SM01117"/>
    </source>
</evidence>
<evidence type="ECO:0000313" key="4">
    <source>
        <dbReference type="Proteomes" id="UP000694941"/>
    </source>
</evidence>
<dbReference type="GeneID" id="106467720"/>
<evidence type="ECO:0000256" key="2">
    <source>
        <dbReference type="SAM" id="MobiDB-lite"/>
    </source>
</evidence>
<feature type="region of interest" description="Disordered" evidence="2">
    <location>
        <begin position="199"/>
        <end position="248"/>
    </location>
</feature>
<proteinExistence type="inferred from homology"/>
<dbReference type="PANTHER" id="PTHR10281:SF4">
    <property type="entry name" value="NEUFERRICIN"/>
    <property type="match status" value="1"/>
</dbReference>
<keyword evidence="4" id="KW-1185">Reference proteome</keyword>
<evidence type="ECO:0000256" key="1">
    <source>
        <dbReference type="ARBA" id="ARBA00038357"/>
    </source>
</evidence>
<sequence length="248" mass="27589">MHHCEIDTLDSSKISNKRPVDLFTPEELQLYDGGLDSKGLYLAFLGKVYDVREGAQHYKPSGGYSFFAGRDATRAYVTGDFSDEGLIDDVKGLSNEEMMGINNWMEFYDSEYVYVGKVVGRYYDKDGHPTQALQDALAAIEKAKANKRDEAEEKQIFPPCNSEWSAEKGGRVWCSNKSGGIDRNWIGVPRKLYRPGETEPRCACVRTSGPPSGSSDTTEHENRGDLDSPLLKEYPNCSPESVTCSLSP</sequence>
<protein>
    <submittedName>
        <fullName evidence="5">Neuferricin-like isoform X2</fullName>
    </submittedName>
</protein>
<dbReference type="InterPro" id="IPR050577">
    <property type="entry name" value="MAPR/NEUFC/NENF-like"/>
</dbReference>
<dbReference type="Pfam" id="PF00173">
    <property type="entry name" value="Cyt-b5"/>
    <property type="match status" value="1"/>
</dbReference>
<dbReference type="SUPFAM" id="SSF55856">
    <property type="entry name" value="Cytochrome b5-like heme/steroid binding domain"/>
    <property type="match status" value="1"/>
</dbReference>
<dbReference type="InterPro" id="IPR036400">
    <property type="entry name" value="Cyt_B5-like_heme/steroid_sf"/>
</dbReference>
<evidence type="ECO:0000313" key="5">
    <source>
        <dbReference type="RefSeq" id="XP_022251614.1"/>
    </source>
</evidence>
<feature type="compositionally biased region" description="Polar residues" evidence="2">
    <location>
        <begin position="238"/>
        <end position="248"/>
    </location>
</feature>
<dbReference type="PANTHER" id="PTHR10281">
    <property type="entry name" value="MEMBRANE-ASSOCIATED PROGESTERONE RECEPTOR COMPONENT-RELATED"/>
    <property type="match status" value="1"/>
</dbReference>
<organism evidence="4 5">
    <name type="scientific">Limulus polyphemus</name>
    <name type="common">Atlantic horseshoe crab</name>
    <dbReference type="NCBI Taxonomy" id="6850"/>
    <lineage>
        <taxon>Eukaryota</taxon>
        <taxon>Metazoa</taxon>
        <taxon>Ecdysozoa</taxon>
        <taxon>Arthropoda</taxon>
        <taxon>Chelicerata</taxon>
        <taxon>Merostomata</taxon>
        <taxon>Xiphosura</taxon>
        <taxon>Limulidae</taxon>
        <taxon>Limulus</taxon>
    </lineage>
</organism>
<comment type="similarity">
    <text evidence="1">Belongs to the cytochrome b5 family. MAPR subfamily.</text>
</comment>
<reference evidence="5" key="1">
    <citation type="submission" date="2025-08" db="UniProtKB">
        <authorList>
            <consortium name="RefSeq"/>
        </authorList>
    </citation>
    <scope>IDENTIFICATION</scope>
    <source>
        <tissue evidence="5">Muscle</tissue>
    </source>
</reference>